<dbReference type="EMBL" id="FMJY01000007">
    <property type="protein sequence ID" value="SCO88939.1"/>
    <property type="molecule type" value="Genomic_DNA"/>
</dbReference>
<reference evidence="2" key="1">
    <citation type="submission" date="2016-09" db="EMBL/GenBank/DDBJ databases">
        <authorList>
            <person name="Guldener U."/>
        </authorList>
    </citation>
    <scope>NUCLEOTIDE SEQUENCE [LARGE SCALE GENOMIC DNA]</scope>
    <source>
        <strain evidence="2">V64-1</strain>
    </source>
</reference>
<dbReference type="AlphaFoldDB" id="A0A2H3U4C8"/>
<evidence type="ECO:0000313" key="2">
    <source>
        <dbReference type="Proteomes" id="UP000219369"/>
    </source>
</evidence>
<proteinExistence type="predicted"/>
<organism evidence="1 2">
    <name type="scientific">Fusarium oxysporum</name>
    <name type="common">Fusarium vascular wilt</name>
    <dbReference type="NCBI Taxonomy" id="5507"/>
    <lineage>
        <taxon>Eukaryota</taxon>
        <taxon>Fungi</taxon>
        <taxon>Dikarya</taxon>
        <taxon>Ascomycota</taxon>
        <taxon>Pezizomycotina</taxon>
        <taxon>Sordariomycetes</taxon>
        <taxon>Hypocreomycetidae</taxon>
        <taxon>Hypocreales</taxon>
        <taxon>Nectriaceae</taxon>
        <taxon>Fusarium</taxon>
        <taxon>Fusarium oxysporum species complex</taxon>
    </lineage>
</organism>
<dbReference type="OrthoDB" id="5098016at2759"/>
<dbReference type="VEuPathDB" id="FungiDB:FOZG_17013"/>
<dbReference type="VEuPathDB" id="FungiDB:FOMG_20028"/>
<gene>
    <name evidence="1" type="ORF">FRV6_13067</name>
</gene>
<sequence>MREGAGTETLFKLAFYADRIVLLDSWHLQRSPCANSMTDIRSQEAGRILPGNDLTAPEPWLRRLGPALRLKDVGGKKDFLRDFITMDYEVDLNDPEESDDA</sequence>
<name>A0A2H3U4C8_FUSOX</name>
<protein>
    <submittedName>
        <fullName evidence="1">Uncharacterized protein</fullName>
    </submittedName>
</protein>
<accession>A0A2H3U4C8</accession>
<evidence type="ECO:0000313" key="1">
    <source>
        <dbReference type="EMBL" id="SCO88939.1"/>
    </source>
</evidence>
<dbReference type="Proteomes" id="UP000219369">
    <property type="component" value="Unassembled WGS sequence"/>
</dbReference>